<name>A0ACC1HZC2_9FUNG</name>
<comment type="caution">
    <text evidence="1">The sequence shown here is derived from an EMBL/GenBank/DDBJ whole genome shotgun (WGS) entry which is preliminary data.</text>
</comment>
<evidence type="ECO:0000313" key="1">
    <source>
        <dbReference type="EMBL" id="KAJ1883070.1"/>
    </source>
</evidence>
<accession>A0ACC1HZC2</accession>
<evidence type="ECO:0000313" key="2">
    <source>
        <dbReference type="Proteomes" id="UP001150581"/>
    </source>
</evidence>
<dbReference type="Proteomes" id="UP001150581">
    <property type="component" value="Unassembled WGS sequence"/>
</dbReference>
<proteinExistence type="predicted"/>
<feature type="non-terminal residue" evidence="1">
    <location>
        <position position="725"/>
    </location>
</feature>
<reference evidence="1" key="1">
    <citation type="submission" date="2022-07" db="EMBL/GenBank/DDBJ databases">
        <title>Phylogenomic reconstructions and comparative analyses of Kickxellomycotina fungi.</title>
        <authorList>
            <person name="Reynolds N.K."/>
            <person name="Stajich J.E."/>
            <person name="Barry K."/>
            <person name="Grigoriev I.V."/>
            <person name="Crous P."/>
            <person name="Smith M.E."/>
        </authorList>
    </citation>
    <scope>NUCLEOTIDE SEQUENCE</scope>
    <source>
        <strain evidence="1">Benny 63K</strain>
    </source>
</reference>
<organism evidence="1 2">
    <name type="scientific">Kickxella alabastrina</name>
    <dbReference type="NCBI Taxonomy" id="61397"/>
    <lineage>
        <taxon>Eukaryota</taxon>
        <taxon>Fungi</taxon>
        <taxon>Fungi incertae sedis</taxon>
        <taxon>Zoopagomycota</taxon>
        <taxon>Kickxellomycotina</taxon>
        <taxon>Kickxellomycetes</taxon>
        <taxon>Kickxellales</taxon>
        <taxon>Kickxellaceae</taxon>
        <taxon>Kickxella</taxon>
    </lineage>
</organism>
<gene>
    <name evidence="1" type="primary">UTP20_5</name>
    <name evidence="1" type="ORF">LPJ66_011070</name>
</gene>
<dbReference type="EMBL" id="JANBPG010003174">
    <property type="protein sequence ID" value="KAJ1883070.1"/>
    <property type="molecule type" value="Genomic_DNA"/>
</dbReference>
<feature type="non-terminal residue" evidence="1">
    <location>
        <position position="1"/>
    </location>
</feature>
<keyword evidence="2" id="KW-1185">Reference proteome</keyword>
<protein>
    <submittedName>
        <fullName evidence="1">U3 snoRNP protein</fullName>
    </submittedName>
</protein>
<sequence length="725" mass="79696">IEHRKSVARDVRHLALKCLAEIFTLHPPGFSFAPYMPCIYAVAINPRLAALSAENTQNSSVLLRLLKAWTLTPDYFAYLTAYNDAMFPTLLDLLVAPKVQPEVVALVLDVLQTFLDYSPEDALQAGLTDDPRVAADAALLARDNVQKHVSRILSHMRTCFATVPFTPAARGAAPAGQQQHHQQGAQGGALAMRQIHILSRVAEYATSQAADARALLDLLLPILRKPNAAVPERTKGHVLRMMLRFVPIVLAPAAAPPATLLPAYLDVVSACFGRLRLDSSRTTLAEIMQLLAGFSSAPALVAAAEIIRDINSLSQERLGGADFEVRLGGYARLNERLWAAPTLDSHAWAPLLHNLTFFAQDYEEMSIRSNAAYGLARFVTRLASALRDDPLAAEPETRSLGRCLTAIVLPAIRHAFNSKYEIVREEYLGVLRRAVRECGAYFDELRDLMALDSKDEEINFFYNIVHVQIHRRLRALRRFRALVNTKPIDQGAGAVDAESMDVDAEEEDSEDDAGSASDNEEIGDALAKKKPAVVEQKPKADRSSLAPLNLTSANNSSSETASPISQPNIRGLFMPLLEHWALAESAAEVNHELTHEAILTIGALGAILPWSQYSSAMRKYLAMMKKSPEMEKRLTRLVLALLDNFHYDLRQVKVDHMGRLLSKRDVVQVAAPLAPLAPLAPALVVSEDAEMAGNEQDEDEEEEAVVSKAMSADERHAERIHEGLV</sequence>